<dbReference type="PANTHER" id="PTHR37953:SF1">
    <property type="entry name" value="UPF0127 PROTEIN MJ1496"/>
    <property type="match status" value="1"/>
</dbReference>
<dbReference type="HOGENOM" id="CLU_097039_2_1_5"/>
<name>D8JV50_HYPDA</name>
<evidence type="ECO:0000313" key="3">
    <source>
        <dbReference type="Proteomes" id="UP000002033"/>
    </source>
</evidence>
<dbReference type="eggNOG" id="COG1430">
    <property type="taxonomic scope" value="Bacteria"/>
</dbReference>
<evidence type="ECO:0008006" key="4">
    <source>
        <dbReference type="Google" id="ProtNLM"/>
    </source>
</evidence>
<dbReference type="Pfam" id="PF02643">
    <property type="entry name" value="DUF192"/>
    <property type="match status" value="1"/>
</dbReference>
<dbReference type="InterPro" id="IPR003795">
    <property type="entry name" value="DUF192"/>
</dbReference>
<feature type="chain" id="PRO_5003116412" description="DUF192 domain-containing protein" evidence="1">
    <location>
        <begin position="31"/>
        <end position="175"/>
    </location>
</feature>
<protein>
    <recommendedName>
        <fullName evidence="4">DUF192 domain-containing protein</fullName>
    </recommendedName>
</protein>
<evidence type="ECO:0000256" key="1">
    <source>
        <dbReference type="SAM" id="SignalP"/>
    </source>
</evidence>
<organism evidence="2 3">
    <name type="scientific">Hyphomicrobium denitrificans (strain ATCC 51888 / DSM 1869 / NCIMB 11706 / TK 0415)</name>
    <dbReference type="NCBI Taxonomy" id="582899"/>
    <lineage>
        <taxon>Bacteria</taxon>
        <taxon>Pseudomonadati</taxon>
        <taxon>Pseudomonadota</taxon>
        <taxon>Alphaproteobacteria</taxon>
        <taxon>Hyphomicrobiales</taxon>
        <taxon>Hyphomicrobiaceae</taxon>
        <taxon>Hyphomicrobium</taxon>
    </lineage>
</organism>
<keyword evidence="1" id="KW-0732">Signal</keyword>
<accession>D8JV50</accession>
<dbReference type="PANTHER" id="PTHR37953">
    <property type="entry name" value="UPF0127 PROTEIN MJ1496"/>
    <property type="match status" value="1"/>
</dbReference>
<proteinExistence type="predicted"/>
<gene>
    <name evidence="2" type="ordered locus">Hden_1052</name>
</gene>
<dbReference type="EMBL" id="CP002083">
    <property type="protein sequence ID" value="ADJ22866.1"/>
    <property type="molecule type" value="Genomic_DNA"/>
</dbReference>
<dbReference type="Gene3D" id="2.60.120.1140">
    <property type="entry name" value="Protein of unknown function DUF192"/>
    <property type="match status" value="1"/>
</dbReference>
<dbReference type="AlphaFoldDB" id="D8JV50"/>
<dbReference type="Proteomes" id="UP000002033">
    <property type="component" value="Chromosome"/>
</dbReference>
<reference evidence="3" key="1">
    <citation type="journal article" date="2011" name="J. Bacteriol.">
        <title>Genome sequences of eight morphologically diverse alphaproteobacteria.</title>
        <authorList>
            <consortium name="US DOE Joint Genome Institute"/>
            <person name="Brown P.J."/>
            <person name="Kysela D.T."/>
            <person name="Buechlein A."/>
            <person name="Hemmerich C."/>
            <person name="Brun Y.V."/>
        </authorList>
    </citation>
    <scope>NUCLEOTIDE SEQUENCE [LARGE SCALE GENOMIC DNA]</scope>
    <source>
        <strain evidence="3">ATCC 51888 / DSM 1869 / NCIB 11706 / TK 0415</strain>
    </source>
</reference>
<sequence length="175" mass="19043" precursor="true">MTIVSASFTKRAAICVALFAFAGASLPALREAGLLEFVTPAYAKMRRDKLTIEPAAGGQGHAFDIEVASSEQEKRLGLMYRTSIGESEGMLFPYGVEREISMWMHNTYISLDMVFIRANGTIARIEERAEPLSDRVISSRVAVAAVLELQAGTAARLGIKAGDKVIYPLFKGAKR</sequence>
<dbReference type="KEGG" id="hdn:Hden_1052"/>
<feature type="signal peptide" evidence="1">
    <location>
        <begin position="1"/>
        <end position="30"/>
    </location>
</feature>
<dbReference type="InterPro" id="IPR038695">
    <property type="entry name" value="Saro_0823-like_sf"/>
</dbReference>
<evidence type="ECO:0000313" key="2">
    <source>
        <dbReference type="EMBL" id="ADJ22866.1"/>
    </source>
</evidence>
<keyword evidence="3" id="KW-1185">Reference proteome</keyword>